<gene>
    <name evidence="2" type="ORF">ACFQ1E_02115</name>
</gene>
<name>A0ABW3H675_9SPHN</name>
<organism evidence="2 3">
    <name type="scientific">Sphingomonas canadensis</name>
    <dbReference type="NCBI Taxonomy" id="1219257"/>
    <lineage>
        <taxon>Bacteria</taxon>
        <taxon>Pseudomonadati</taxon>
        <taxon>Pseudomonadota</taxon>
        <taxon>Alphaproteobacteria</taxon>
        <taxon>Sphingomonadales</taxon>
        <taxon>Sphingomonadaceae</taxon>
        <taxon>Sphingomonas</taxon>
    </lineage>
</organism>
<dbReference type="EMBL" id="JBHTJG010000001">
    <property type="protein sequence ID" value="MFD0945126.1"/>
    <property type="molecule type" value="Genomic_DNA"/>
</dbReference>
<dbReference type="Proteomes" id="UP001596977">
    <property type="component" value="Unassembled WGS sequence"/>
</dbReference>
<dbReference type="RefSeq" id="WP_264942615.1">
    <property type="nucleotide sequence ID" value="NZ_JAPDRA010000001.1"/>
</dbReference>
<dbReference type="Gene3D" id="1.25.40.10">
    <property type="entry name" value="Tetratricopeptide repeat domain"/>
    <property type="match status" value="1"/>
</dbReference>
<evidence type="ECO:0000256" key="1">
    <source>
        <dbReference type="SAM" id="MobiDB-lite"/>
    </source>
</evidence>
<feature type="region of interest" description="Disordered" evidence="1">
    <location>
        <begin position="1"/>
        <end position="21"/>
    </location>
</feature>
<accession>A0ABW3H675</accession>
<evidence type="ECO:0008006" key="4">
    <source>
        <dbReference type="Google" id="ProtNLM"/>
    </source>
</evidence>
<keyword evidence="3" id="KW-1185">Reference proteome</keyword>
<comment type="caution">
    <text evidence="2">The sequence shown here is derived from an EMBL/GenBank/DDBJ whole genome shotgun (WGS) entry which is preliminary data.</text>
</comment>
<proteinExistence type="predicted"/>
<dbReference type="InterPro" id="IPR011990">
    <property type="entry name" value="TPR-like_helical_dom_sf"/>
</dbReference>
<sequence length="136" mass="14113">MDDGRTLHARAQQARREGRAADALALQQEAADAFASAGDAGRQAHARRHLADLLADGGDPAAAAPLYAEVLAFYALSGPALDAANAYRAGACNAERMGDADAARRLWAEVRDRYAALGVNPGVAEAETRLAALTQG</sequence>
<protein>
    <recommendedName>
        <fullName evidence="4">Tetratricopeptide repeat protein</fullName>
    </recommendedName>
</protein>
<reference evidence="3" key="1">
    <citation type="journal article" date="2019" name="Int. J. Syst. Evol. Microbiol.">
        <title>The Global Catalogue of Microorganisms (GCM) 10K type strain sequencing project: providing services to taxonomists for standard genome sequencing and annotation.</title>
        <authorList>
            <consortium name="The Broad Institute Genomics Platform"/>
            <consortium name="The Broad Institute Genome Sequencing Center for Infectious Disease"/>
            <person name="Wu L."/>
            <person name="Ma J."/>
        </authorList>
    </citation>
    <scope>NUCLEOTIDE SEQUENCE [LARGE SCALE GENOMIC DNA]</scope>
    <source>
        <strain evidence="3">CCUG 62982</strain>
    </source>
</reference>
<dbReference type="SUPFAM" id="SSF48452">
    <property type="entry name" value="TPR-like"/>
    <property type="match status" value="1"/>
</dbReference>
<evidence type="ECO:0000313" key="2">
    <source>
        <dbReference type="EMBL" id="MFD0945126.1"/>
    </source>
</evidence>
<evidence type="ECO:0000313" key="3">
    <source>
        <dbReference type="Proteomes" id="UP001596977"/>
    </source>
</evidence>